<evidence type="ECO:0000313" key="4">
    <source>
        <dbReference type="EMBL" id="ARN19613.1"/>
    </source>
</evidence>
<dbReference type="STRING" id="946333.A4W93_06605"/>
<dbReference type="InterPro" id="IPR020846">
    <property type="entry name" value="MFS_dom"/>
</dbReference>
<dbReference type="PANTHER" id="PTHR23528">
    <property type="match status" value="1"/>
</dbReference>
<dbReference type="PANTHER" id="PTHR23528:SF1">
    <property type="entry name" value="MAJOR FACILITATOR SUPERFAMILY (MFS) PROFILE DOMAIN-CONTAINING PROTEIN"/>
    <property type="match status" value="1"/>
</dbReference>
<keyword evidence="3" id="KW-0472">Membrane</keyword>
<keyword evidence="2" id="KW-1133">Transmembrane helix</keyword>
<sequence>MGRYMACYLLVALSLTAILGGIGTVILPLHIQQLEFAQFFVGAMGQVNLQELIALKAQVAAGAVSPSAEQQKLLGVLTAFEAAKASDVSLAASLAIAATMALQPAVGVASDRTRSRWGRRAPWMVAGAALAMLGVLTMYLADSVGQLIAGYTLASVAHAFVGGPLSATIVDRVPALKRGMMSAVAGIGLLIGYVIGLGVAGAAFGKLGTGSYLIFGVTVCLVTLLFVTLSRDASSGALPLDKVSVAGHLKSFTVALRHADFRWVFVARVVMLFGYSVSSTFGIYMLQSYIEPGLNPEEAARTMPLLHVVGLPATLLAMVISGRWSDRIHRRKPFVIGASILLSVSMAVPFVWPALWALYAQHVLAGIAVGTFLVVDQALLIDVLPDKDAAGRDLGIGALASNLGQAIGPIMAGGVLAATGGYRMIWLTAMVLTLIAALAIFPVKRVR</sequence>
<organism evidence="4 5">
    <name type="scientific">Piscinibacter gummiphilus</name>
    <dbReference type="NCBI Taxonomy" id="946333"/>
    <lineage>
        <taxon>Bacteria</taxon>
        <taxon>Pseudomonadati</taxon>
        <taxon>Pseudomonadota</taxon>
        <taxon>Betaproteobacteria</taxon>
        <taxon>Burkholderiales</taxon>
        <taxon>Sphaerotilaceae</taxon>
        <taxon>Piscinibacter</taxon>
    </lineage>
</organism>
<dbReference type="SUPFAM" id="SSF103473">
    <property type="entry name" value="MFS general substrate transporter"/>
    <property type="match status" value="1"/>
</dbReference>
<evidence type="ECO:0000256" key="1">
    <source>
        <dbReference type="ARBA" id="ARBA00022692"/>
    </source>
</evidence>
<evidence type="ECO:0000256" key="3">
    <source>
        <dbReference type="ARBA" id="ARBA00023136"/>
    </source>
</evidence>
<keyword evidence="5" id="KW-1185">Reference proteome</keyword>
<gene>
    <name evidence="4" type="ORF">A4W93_06605</name>
</gene>
<evidence type="ECO:0000256" key="2">
    <source>
        <dbReference type="ARBA" id="ARBA00022989"/>
    </source>
</evidence>
<dbReference type="EMBL" id="CP015118">
    <property type="protein sequence ID" value="ARN19613.1"/>
    <property type="molecule type" value="Genomic_DNA"/>
</dbReference>
<keyword evidence="1" id="KW-0812">Transmembrane</keyword>
<proteinExistence type="predicted"/>
<dbReference type="KEGG" id="rgu:A4W93_06605"/>
<dbReference type="InterPro" id="IPR036259">
    <property type="entry name" value="MFS_trans_sf"/>
</dbReference>
<dbReference type="InterPro" id="IPR011701">
    <property type="entry name" value="MFS"/>
</dbReference>
<reference evidence="4 5" key="1">
    <citation type="submission" date="2016-04" db="EMBL/GenBank/DDBJ databases">
        <title>Complete genome sequence of natural rubber-degrading, novel Gram-negative bacterium, Rhizobacter gummiphilus strain NS21.</title>
        <authorList>
            <person name="Tabata M."/>
            <person name="Kasai D."/>
            <person name="Fukuda M."/>
        </authorList>
    </citation>
    <scope>NUCLEOTIDE SEQUENCE [LARGE SCALE GENOMIC DNA]</scope>
    <source>
        <strain evidence="4 5">NS21</strain>
    </source>
</reference>
<evidence type="ECO:0000313" key="5">
    <source>
        <dbReference type="Proteomes" id="UP000193427"/>
    </source>
</evidence>
<dbReference type="GO" id="GO:0022857">
    <property type="term" value="F:transmembrane transporter activity"/>
    <property type="evidence" value="ECO:0007669"/>
    <property type="project" value="InterPro"/>
</dbReference>
<dbReference type="PROSITE" id="PS50850">
    <property type="entry name" value="MFS"/>
    <property type="match status" value="1"/>
</dbReference>
<dbReference type="Pfam" id="PF07690">
    <property type="entry name" value="MFS_1"/>
    <property type="match status" value="2"/>
</dbReference>
<name>A0A1W6L5S0_9BURK</name>
<dbReference type="AlphaFoldDB" id="A0A1W6L5S0"/>
<protein>
    <submittedName>
        <fullName evidence="4">Uncharacterized protein</fullName>
    </submittedName>
</protein>
<accession>A0A1W6L5S0</accession>
<dbReference type="Proteomes" id="UP000193427">
    <property type="component" value="Chromosome"/>
</dbReference>
<dbReference type="Gene3D" id="1.20.1250.20">
    <property type="entry name" value="MFS general substrate transporter like domains"/>
    <property type="match status" value="2"/>
</dbReference>